<accession>A0AAD9FK39</accession>
<name>A0AAD9FK39_PAPLA</name>
<dbReference type="PANTHER" id="PTHR35519">
    <property type="entry name" value="MEMBRANE PROTEINS"/>
    <property type="match status" value="1"/>
</dbReference>
<feature type="region of interest" description="Disordered" evidence="1">
    <location>
        <begin position="203"/>
        <end position="234"/>
    </location>
</feature>
<gene>
    <name evidence="2" type="ORF">DB88DRAFT_497549</name>
</gene>
<comment type="caution">
    <text evidence="2">The sequence shown here is derived from an EMBL/GenBank/DDBJ whole genome shotgun (WGS) entry which is preliminary data.</text>
</comment>
<dbReference type="InterPro" id="IPR025187">
    <property type="entry name" value="DUF4112"/>
</dbReference>
<evidence type="ECO:0000313" key="2">
    <source>
        <dbReference type="EMBL" id="KAK1922210.1"/>
    </source>
</evidence>
<dbReference type="Proteomes" id="UP001182556">
    <property type="component" value="Unassembled WGS sequence"/>
</dbReference>
<sequence length="234" mass="26589">MSLSNLWSILSTYRPNAANEQRQRKPQKFGVFEARYTPPRGGLSRPRTDAEAQALYNHVRTVAFWLDASPLLADLGLPFRAGIDDIISLVPLYGDIASGILQLYQVWLSFIFGVPLNLIGWMLLNVLIDTVAGIIPVLGDVLDNLFKSNLRNLALLETWLLTDPYAGRYHILLMPESDDFIPTAKSRWTGWFKGNHVDLDEQEARRRERASGKVRKTRRMTKEEGEVIPQEPLD</sequence>
<dbReference type="PANTHER" id="PTHR35519:SF2">
    <property type="entry name" value="PH DOMAIN PROTEIN"/>
    <property type="match status" value="1"/>
</dbReference>
<proteinExistence type="predicted"/>
<evidence type="ECO:0000313" key="3">
    <source>
        <dbReference type="Proteomes" id="UP001182556"/>
    </source>
</evidence>
<dbReference type="EMBL" id="JAODAN010000009">
    <property type="protein sequence ID" value="KAK1922210.1"/>
    <property type="molecule type" value="Genomic_DNA"/>
</dbReference>
<reference evidence="2" key="1">
    <citation type="submission" date="2023-02" db="EMBL/GenBank/DDBJ databases">
        <title>Identification and recombinant expression of a fungal hydrolase from Papiliotrema laurentii that hydrolyzes apple cutin and clears colloidal polyester polyurethane.</title>
        <authorList>
            <consortium name="DOE Joint Genome Institute"/>
            <person name="Roman V.A."/>
            <person name="Bojanowski C."/>
            <person name="Crable B.R."/>
            <person name="Wagner D.N."/>
            <person name="Hung C.S."/>
            <person name="Nadeau L.J."/>
            <person name="Schratz L."/>
            <person name="Haridas S."/>
            <person name="Pangilinan J."/>
            <person name="Lipzen A."/>
            <person name="Na H."/>
            <person name="Yan M."/>
            <person name="Ng V."/>
            <person name="Grigoriev I.V."/>
            <person name="Spatafora J.W."/>
            <person name="Barlow D."/>
            <person name="Biffinger J."/>
            <person name="Kelley-Loughnane N."/>
            <person name="Varaljay V.A."/>
            <person name="Crookes-Goodson W.J."/>
        </authorList>
    </citation>
    <scope>NUCLEOTIDE SEQUENCE</scope>
    <source>
        <strain evidence="2">5307AH</strain>
    </source>
</reference>
<dbReference type="Pfam" id="PF13430">
    <property type="entry name" value="DUF4112"/>
    <property type="match status" value="1"/>
</dbReference>
<dbReference type="AlphaFoldDB" id="A0AAD9FK39"/>
<keyword evidence="3" id="KW-1185">Reference proteome</keyword>
<protein>
    <submittedName>
        <fullName evidence="2">Uncharacterized protein</fullName>
    </submittedName>
</protein>
<organism evidence="2 3">
    <name type="scientific">Papiliotrema laurentii</name>
    <name type="common">Cryptococcus laurentii</name>
    <dbReference type="NCBI Taxonomy" id="5418"/>
    <lineage>
        <taxon>Eukaryota</taxon>
        <taxon>Fungi</taxon>
        <taxon>Dikarya</taxon>
        <taxon>Basidiomycota</taxon>
        <taxon>Agaricomycotina</taxon>
        <taxon>Tremellomycetes</taxon>
        <taxon>Tremellales</taxon>
        <taxon>Rhynchogastremaceae</taxon>
        <taxon>Papiliotrema</taxon>
    </lineage>
</organism>
<evidence type="ECO:0000256" key="1">
    <source>
        <dbReference type="SAM" id="MobiDB-lite"/>
    </source>
</evidence>